<dbReference type="InterPro" id="IPR017871">
    <property type="entry name" value="ABC_transporter-like_CS"/>
</dbReference>
<protein>
    <submittedName>
        <fullName evidence="11">ATP-binding cassette, subfamily B</fullName>
    </submittedName>
</protein>
<evidence type="ECO:0000313" key="11">
    <source>
        <dbReference type="EMBL" id="SFE08628.1"/>
    </source>
</evidence>
<keyword evidence="2" id="KW-0813">Transport</keyword>
<dbReference type="GO" id="GO:0016887">
    <property type="term" value="F:ATP hydrolysis activity"/>
    <property type="evidence" value="ECO:0007669"/>
    <property type="project" value="InterPro"/>
</dbReference>
<dbReference type="Pfam" id="PF00664">
    <property type="entry name" value="ABC_membrane"/>
    <property type="match status" value="1"/>
</dbReference>
<dbReference type="SUPFAM" id="SSF52540">
    <property type="entry name" value="P-loop containing nucleoside triphosphate hydrolases"/>
    <property type="match status" value="1"/>
</dbReference>
<keyword evidence="7 8" id="KW-0472">Membrane</keyword>
<keyword evidence="4" id="KW-0547">Nucleotide-binding</keyword>
<dbReference type="Pfam" id="PF00005">
    <property type="entry name" value="ABC_tran"/>
    <property type="match status" value="1"/>
</dbReference>
<dbReference type="Gene3D" id="3.40.50.300">
    <property type="entry name" value="P-loop containing nucleotide triphosphate hydrolases"/>
    <property type="match status" value="1"/>
</dbReference>
<dbReference type="InterPro" id="IPR027417">
    <property type="entry name" value="P-loop_NTPase"/>
</dbReference>
<dbReference type="Proteomes" id="UP000198896">
    <property type="component" value="Unassembled WGS sequence"/>
</dbReference>
<evidence type="ECO:0000256" key="7">
    <source>
        <dbReference type="ARBA" id="ARBA00023136"/>
    </source>
</evidence>
<dbReference type="SUPFAM" id="SSF90123">
    <property type="entry name" value="ABC transporter transmembrane region"/>
    <property type="match status" value="1"/>
</dbReference>
<dbReference type="Gene3D" id="1.20.1560.10">
    <property type="entry name" value="ABC transporter type 1, transmembrane domain"/>
    <property type="match status" value="1"/>
</dbReference>
<evidence type="ECO:0000259" key="10">
    <source>
        <dbReference type="PROSITE" id="PS50929"/>
    </source>
</evidence>
<keyword evidence="5 11" id="KW-0067">ATP-binding</keyword>
<dbReference type="SMART" id="SM00382">
    <property type="entry name" value="AAA"/>
    <property type="match status" value="1"/>
</dbReference>
<feature type="transmembrane region" description="Helical" evidence="8">
    <location>
        <begin position="236"/>
        <end position="264"/>
    </location>
</feature>
<keyword evidence="12" id="KW-1185">Reference proteome</keyword>
<proteinExistence type="predicted"/>
<evidence type="ECO:0000313" key="12">
    <source>
        <dbReference type="Proteomes" id="UP000198896"/>
    </source>
</evidence>
<dbReference type="InterPro" id="IPR003593">
    <property type="entry name" value="AAA+_ATPase"/>
</dbReference>
<evidence type="ECO:0000256" key="4">
    <source>
        <dbReference type="ARBA" id="ARBA00022741"/>
    </source>
</evidence>
<dbReference type="PANTHER" id="PTHR43394:SF1">
    <property type="entry name" value="ATP-BINDING CASSETTE SUB-FAMILY B MEMBER 10, MITOCHONDRIAL"/>
    <property type="match status" value="1"/>
</dbReference>
<keyword evidence="3 8" id="KW-0812">Transmembrane</keyword>
<dbReference type="InterPro" id="IPR039421">
    <property type="entry name" value="Type_1_exporter"/>
</dbReference>
<dbReference type="PROSITE" id="PS00211">
    <property type="entry name" value="ABC_TRANSPORTER_1"/>
    <property type="match status" value="1"/>
</dbReference>
<sequence>MLKALFTYYKPYRRTVWALLFLSLFSAALDLVFPMLVRHIMDVELPGKNIENIFRMIVILFVLYCVSFVLSYIVQYKGTLVSVHMENDMRQDLFRHLEKMSFRYFDDNKTGQLLSRITTDLTEIGELTFKGPNDVLICSITMLGTIAILIWMNPVLASFIVLLLVAKTVHTVYINRKMKQRFRANRVLYGDVSAQVTEDLNGIRLIKAFALEEQEAGRFAEKCDTYIAGRRKSTRLVAYFSGSVAFFSNLINVVMMGVGGWMIATDRLKLSDFVAFLLYVNLFMKPLLRLTVFAEMYQRGMAGFSRFYEIMQIEPEIQDTPDAVECKDVKGEIVFDNVCFSYGNGVVLRNLTLTVKPGEKIAFVGETGAGKTTVASLLLRFYEPQQGRILLDGRDIREYTQQSLRRTIGLVQQDVFLFSDSVNYNISYGNTSVSPADIKKAACLAAAEEFIEKLPEKYETCIGERGVKLSGGQKQRIAIARAFLKNPPVLVLDEATSSLDTATEKVVQESLEKLSANRTTITIAHRLSTIVNADRIFVLQDGIVAETGTHEQLMRKNGIYKKLYELSEK</sequence>
<accession>A0A1I1XPR9</accession>
<evidence type="ECO:0000256" key="1">
    <source>
        <dbReference type="ARBA" id="ARBA00004651"/>
    </source>
</evidence>
<dbReference type="GO" id="GO:0005886">
    <property type="term" value="C:plasma membrane"/>
    <property type="evidence" value="ECO:0007669"/>
    <property type="project" value="UniProtKB-SubCell"/>
</dbReference>
<dbReference type="AlphaFoldDB" id="A0A1I1XPR9"/>
<dbReference type="OrthoDB" id="9762778at2"/>
<dbReference type="GO" id="GO:0015421">
    <property type="term" value="F:ABC-type oligopeptide transporter activity"/>
    <property type="evidence" value="ECO:0007669"/>
    <property type="project" value="TreeGrafter"/>
</dbReference>
<dbReference type="PROSITE" id="PS50929">
    <property type="entry name" value="ABC_TM1F"/>
    <property type="match status" value="1"/>
</dbReference>
<dbReference type="InterPro" id="IPR003439">
    <property type="entry name" value="ABC_transporter-like_ATP-bd"/>
</dbReference>
<dbReference type="CDD" id="cd18549">
    <property type="entry name" value="ABC_6TM_YwjA_like"/>
    <property type="match status" value="1"/>
</dbReference>
<feature type="domain" description="ABC transmembrane type-1" evidence="10">
    <location>
        <begin position="17"/>
        <end position="299"/>
    </location>
</feature>
<dbReference type="PANTHER" id="PTHR43394">
    <property type="entry name" value="ATP-DEPENDENT PERMEASE MDL1, MITOCHONDRIAL"/>
    <property type="match status" value="1"/>
</dbReference>
<evidence type="ECO:0000256" key="6">
    <source>
        <dbReference type="ARBA" id="ARBA00022989"/>
    </source>
</evidence>
<dbReference type="RefSeq" id="WP_093912592.1">
    <property type="nucleotide sequence ID" value="NZ_FONL01000001.1"/>
</dbReference>
<feature type="domain" description="ABC transporter" evidence="9">
    <location>
        <begin position="333"/>
        <end position="566"/>
    </location>
</feature>
<evidence type="ECO:0000256" key="3">
    <source>
        <dbReference type="ARBA" id="ARBA00022692"/>
    </source>
</evidence>
<evidence type="ECO:0000256" key="8">
    <source>
        <dbReference type="SAM" id="Phobius"/>
    </source>
</evidence>
<comment type="subcellular location">
    <subcellularLocation>
        <location evidence="1">Cell membrane</location>
        <topology evidence="1">Multi-pass membrane protein</topology>
    </subcellularLocation>
</comment>
<dbReference type="GO" id="GO:0005524">
    <property type="term" value="F:ATP binding"/>
    <property type="evidence" value="ECO:0007669"/>
    <property type="project" value="UniProtKB-KW"/>
</dbReference>
<evidence type="ECO:0000256" key="2">
    <source>
        <dbReference type="ARBA" id="ARBA00022448"/>
    </source>
</evidence>
<dbReference type="InterPro" id="IPR036640">
    <property type="entry name" value="ABC1_TM_sf"/>
</dbReference>
<evidence type="ECO:0000256" key="5">
    <source>
        <dbReference type="ARBA" id="ARBA00022840"/>
    </source>
</evidence>
<feature type="transmembrane region" description="Helical" evidence="8">
    <location>
        <begin position="53"/>
        <end position="74"/>
    </location>
</feature>
<dbReference type="EMBL" id="FONL01000001">
    <property type="protein sequence ID" value="SFE08628.1"/>
    <property type="molecule type" value="Genomic_DNA"/>
</dbReference>
<reference evidence="11 12" key="1">
    <citation type="submission" date="2016-10" db="EMBL/GenBank/DDBJ databases">
        <authorList>
            <person name="de Groot N.N."/>
        </authorList>
    </citation>
    <scope>NUCLEOTIDE SEQUENCE [LARGE SCALE GENOMIC DNA]</scope>
    <source>
        <strain evidence="11 12">DSM 9236</strain>
    </source>
</reference>
<gene>
    <name evidence="11" type="ORF">SAMN05216245_101341</name>
</gene>
<dbReference type="InterPro" id="IPR011527">
    <property type="entry name" value="ABC1_TM_dom"/>
</dbReference>
<evidence type="ECO:0000259" key="9">
    <source>
        <dbReference type="PROSITE" id="PS50893"/>
    </source>
</evidence>
<dbReference type="STRING" id="1123323.SAMN05216245_101341"/>
<name>A0A1I1XPR9_9FIRM</name>
<organism evidence="11 12">
    <name type="scientific">Succiniclasticum ruminis DSM 9236</name>
    <dbReference type="NCBI Taxonomy" id="1123323"/>
    <lineage>
        <taxon>Bacteria</taxon>
        <taxon>Bacillati</taxon>
        <taxon>Bacillota</taxon>
        <taxon>Negativicutes</taxon>
        <taxon>Acidaminococcales</taxon>
        <taxon>Acidaminococcaceae</taxon>
        <taxon>Succiniclasticum</taxon>
    </lineage>
</organism>
<keyword evidence="6 8" id="KW-1133">Transmembrane helix</keyword>
<dbReference type="PROSITE" id="PS50893">
    <property type="entry name" value="ABC_TRANSPORTER_2"/>
    <property type="match status" value="1"/>
</dbReference>
<dbReference type="FunFam" id="3.40.50.300:FF:000287">
    <property type="entry name" value="Multidrug ABC transporter ATP-binding protein"/>
    <property type="match status" value="1"/>
</dbReference>
<feature type="transmembrane region" description="Helical" evidence="8">
    <location>
        <begin position="276"/>
        <end position="297"/>
    </location>
</feature>